<protein>
    <recommendedName>
        <fullName evidence="4">Methyltransferase type 11 domain-containing protein</fullName>
    </recommendedName>
</protein>
<dbReference type="Gene3D" id="3.40.50.150">
    <property type="entry name" value="Vaccinia Virus protein VP39"/>
    <property type="match status" value="1"/>
</dbReference>
<feature type="compositionally biased region" description="Basic residues" evidence="1">
    <location>
        <begin position="418"/>
        <end position="429"/>
    </location>
</feature>
<feature type="compositionally biased region" description="Low complexity" evidence="1">
    <location>
        <begin position="73"/>
        <end position="90"/>
    </location>
</feature>
<organism evidence="2 3">
    <name type="scientific">Knufia obscura</name>
    <dbReference type="NCBI Taxonomy" id="1635080"/>
    <lineage>
        <taxon>Eukaryota</taxon>
        <taxon>Fungi</taxon>
        <taxon>Dikarya</taxon>
        <taxon>Ascomycota</taxon>
        <taxon>Pezizomycotina</taxon>
        <taxon>Eurotiomycetes</taxon>
        <taxon>Chaetothyriomycetidae</taxon>
        <taxon>Chaetothyriales</taxon>
        <taxon>Trichomeriaceae</taxon>
        <taxon>Knufia</taxon>
    </lineage>
</organism>
<feature type="compositionally biased region" description="Low complexity" evidence="1">
    <location>
        <begin position="386"/>
        <end position="402"/>
    </location>
</feature>
<name>A0ABR0S0G9_9EURO</name>
<feature type="compositionally biased region" description="Low complexity" evidence="1">
    <location>
        <begin position="978"/>
        <end position="988"/>
    </location>
</feature>
<keyword evidence="3" id="KW-1185">Reference proteome</keyword>
<reference evidence="2 3" key="1">
    <citation type="journal article" date="2023" name="Res Sq">
        <title>Genomic and morphological characterization of Knufia obscura isolated from the Mars 2020 spacecraft assembly facility.</title>
        <authorList>
            <person name="Chander A.M."/>
            <person name="Teixeira M.M."/>
            <person name="Singh N.K."/>
            <person name="Williams M.P."/>
            <person name="Parker C.W."/>
            <person name="Leo P."/>
            <person name="Stajich J.E."/>
            <person name="Torok T."/>
            <person name="Tighe S."/>
            <person name="Mason C.E."/>
            <person name="Venkateswaran K."/>
        </authorList>
    </citation>
    <scope>NUCLEOTIDE SEQUENCE [LARGE SCALE GENOMIC DNA]</scope>
    <source>
        <strain evidence="2 3">CCFEE 5817</strain>
    </source>
</reference>
<evidence type="ECO:0008006" key="4">
    <source>
        <dbReference type="Google" id="ProtNLM"/>
    </source>
</evidence>
<feature type="compositionally biased region" description="Polar residues" evidence="1">
    <location>
        <begin position="59"/>
        <end position="70"/>
    </location>
</feature>
<feature type="compositionally biased region" description="Polar residues" evidence="1">
    <location>
        <begin position="9"/>
        <end position="24"/>
    </location>
</feature>
<feature type="region of interest" description="Disordered" evidence="1">
    <location>
        <begin position="239"/>
        <end position="366"/>
    </location>
</feature>
<feature type="compositionally biased region" description="Polar residues" evidence="1">
    <location>
        <begin position="498"/>
        <end position="515"/>
    </location>
</feature>
<dbReference type="EMBL" id="JAVHJV010000001">
    <property type="protein sequence ID" value="KAK5946336.1"/>
    <property type="molecule type" value="Genomic_DNA"/>
</dbReference>
<feature type="compositionally biased region" description="Polar residues" evidence="1">
    <location>
        <begin position="568"/>
        <end position="592"/>
    </location>
</feature>
<dbReference type="Proteomes" id="UP001334248">
    <property type="component" value="Unassembled WGS sequence"/>
</dbReference>
<feature type="region of interest" description="Disordered" evidence="1">
    <location>
        <begin position="381"/>
        <end position="654"/>
    </location>
</feature>
<evidence type="ECO:0000256" key="1">
    <source>
        <dbReference type="SAM" id="MobiDB-lite"/>
    </source>
</evidence>
<feature type="region of interest" description="Disordered" evidence="1">
    <location>
        <begin position="1466"/>
        <end position="1493"/>
    </location>
</feature>
<feature type="region of interest" description="Disordered" evidence="1">
    <location>
        <begin position="1349"/>
        <end position="1383"/>
    </location>
</feature>
<feature type="compositionally biased region" description="Low complexity" evidence="1">
    <location>
        <begin position="1352"/>
        <end position="1368"/>
    </location>
</feature>
<feature type="compositionally biased region" description="Polar residues" evidence="1">
    <location>
        <begin position="645"/>
        <end position="654"/>
    </location>
</feature>
<proteinExistence type="predicted"/>
<dbReference type="SUPFAM" id="SSF53335">
    <property type="entry name" value="S-adenosyl-L-methionine-dependent methyltransferases"/>
    <property type="match status" value="1"/>
</dbReference>
<feature type="compositionally biased region" description="Basic and acidic residues" evidence="1">
    <location>
        <begin position="886"/>
        <end position="895"/>
    </location>
</feature>
<gene>
    <name evidence="2" type="ORF">PMZ80_000478</name>
</gene>
<feature type="region of interest" description="Disordered" evidence="1">
    <location>
        <begin position="868"/>
        <end position="940"/>
    </location>
</feature>
<dbReference type="GeneID" id="89993927"/>
<sequence>MASHRTRTAETSGLPSQTTINGLSLPSVRSRHIGSNGDPSITFAPKRSSIISANSASRQPTGFSEMTTRSEQARPSALPRSTSSSSQARLSYIASTRPAPTYASTPPSEGQSLAATITYMPKLNSSRAFLGSDPHRQQHTESLSPMDMYDDTVLGIAMPEKQSTYPPATLPPRLIPELQALAASTYRPTNPASSSITSISSPSTQFTASSSPWSAWSASTAATTPVSWSSASPSISQAAHVSSKRSHTVPMPSNVKIRTPKLPAVKENRTSASSTMATFPTETERAGRKLRKTNTPDPTPPPRSSSLKSTRSRSNSAVTYKSEKQSALNPSIMKPLDPSVTSRGTALPADGNKEASVSERKPDMVQGHSRLQEAINCATQPTAARVPPQSTQQQTSSVPSQSHARQLLEPLPVEQTQHRRFPSLSRRHERQTSTSEPEVEKQSARSRLAKFSRLALFGKSKPTAESEAKAQKLQPRKGPAAGTGHEGYARFGRRGRKQSISSSVGATDSETSIASVTRRPIDKKQSRVSSSSQDQSDLDEFASSRLKPVVMIGGSRRGRANPFPSMPKNPQLSDISLSTVSSTENYSTSTRVASPRRERLLTDREDSRPTLATRRSQKLARSDEPFRFPGPIETQGLATTPCLDSKNTTQSSDLATPASTTYKLDSHLLEKQRTKGRKSKWNIFRRKDSISEAVKLKADGPQVRPGMSVDVAPGPSSRPVPFYAMLGSESEVNTTAAIGQFLREAAESPEKEDGFMASGFSDDEVIENPHGYRESILLPSAPVRHQQQVQISVPASVARDGSFVPTEWPLGAEMSEDLIPSKKQPRLAHVGRIPKVVPTRNLPQPGVQVAHTPQMPVLRHVTEPIRPKASREQLPRLTTGRPPIFRRRESGESKTQEVPNRLAQPRRHQSGHVEPEFLQYSGGRNSDFTTSSESTGIISIMGPPASDVTYIPSRPATHLPHEDDVWNEYNDFMDDIMSPSQQSNSLSSKKSKRSEHAGRGRGKAAVPTRDNESTKGLAIIPTPIPAAGPSRQFLGAPALAHVPSLQEMASSEEIRLRRSRIAAALHASYAPSSPFSMRDFIEEYDRPSSGKFSERLSGSSVYASTPTYAFAQPQREHSRPRQYENAAQLEEVERTRNPTKHSDRSYASLMVSRWLSFGRVLFSPAQQEIEANPEKHVLVIDGLGSEDWSIYCAVTYEQEKVYVHDLKERRQGRAKVKAARTAESAPSNHRRSEISSFTDRFPFPPGFFCAIVVRFPPAMPDSKLKNIVSECRRVLAPGGYLELMVLDLDIVNMGVQTRRAVKDLKIKMTAADRTVSLKPIIDNVQTVLGSNGFSNLSRCIVGVPVVGKPAGSLDSSSESRSSTESMASRQRRSSAGPRPYGSLGGQANFSLNDLVADYSENADAKIGKMVSRTARSWWQHCFEAGMIADGNTSRSVFANKEVLKECKTRASNFKLLIAYTQKPQLEQKRRTMSEPTVPTLATAGVGRPRKQAP</sequence>
<feature type="compositionally biased region" description="Basic and acidic residues" evidence="1">
    <location>
        <begin position="351"/>
        <end position="363"/>
    </location>
</feature>
<feature type="compositionally biased region" description="Low complexity" evidence="1">
    <location>
        <begin position="47"/>
        <end position="58"/>
    </location>
</feature>
<dbReference type="RefSeq" id="XP_064734426.1">
    <property type="nucleotide sequence ID" value="XM_064868929.1"/>
</dbReference>
<feature type="compositionally biased region" description="Basic and acidic residues" evidence="1">
    <location>
        <begin position="595"/>
        <end position="608"/>
    </location>
</feature>
<feature type="compositionally biased region" description="Polar residues" evidence="1">
    <location>
        <begin position="270"/>
        <end position="281"/>
    </location>
</feature>
<feature type="compositionally biased region" description="Low complexity" evidence="1">
    <location>
        <begin position="304"/>
        <end position="316"/>
    </location>
</feature>
<accession>A0ABR0S0G9</accession>
<feature type="region of interest" description="Disordered" evidence="1">
    <location>
        <begin position="1"/>
        <end position="90"/>
    </location>
</feature>
<dbReference type="InterPro" id="IPR029063">
    <property type="entry name" value="SAM-dependent_MTases_sf"/>
</dbReference>
<evidence type="ECO:0000313" key="2">
    <source>
        <dbReference type="EMBL" id="KAK5946336.1"/>
    </source>
</evidence>
<feature type="region of interest" description="Disordered" evidence="1">
    <location>
        <begin position="974"/>
        <end position="1015"/>
    </location>
</feature>
<comment type="caution">
    <text evidence="2">The sequence shown here is derived from an EMBL/GenBank/DDBJ whole genome shotgun (WGS) entry which is preliminary data.</text>
</comment>
<feature type="compositionally biased region" description="Low complexity" evidence="1">
    <location>
        <begin position="929"/>
        <end position="940"/>
    </location>
</feature>
<evidence type="ECO:0000313" key="3">
    <source>
        <dbReference type="Proteomes" id="UP001334248"/>
    </source>
</evidence>